<evidence type="ECO:0000313" key="1">
    <source>
        <dbReference type="EMBL" id="DAE17402.1"/>
    </source>
</evidence>
<reference evidence="1" key="1">
    <citation type="journal article" date="2021" name="Proc. Natl. Acad. Sci. U.S.A.">
        <title>A Catalog of Tens of Thousands of Viruses from Human Metagenomes Reveals Hidden Associations with Chronic Diseases.</title>
        <authorList>
            <person name="Tisza M.J."/>
            <person name="Buck C.B."/>
        </authorList>
    </citation>
    <scope>NUCLEOTIDE SEQUENCE</scope>
    <source>
        <strain evidence="1">Ctr2f5</strain>
    </source>
</reference>
<proteinExistence type="predicted"/>
<dbReference type="EMBL" id="BK015639">
    <property type="protein sequence ID" value="DAE17402.1"/>
    <property type="molecule type" value="Genomic_DNA"/>
</dbReference>
<sequence length="36" mass="4550">MRLSTTCYRLHNHFYYLFYCANRHGYQLLYSFIIIK</sequence>
<protein>
    <submittedName>
        <fullName evidence="1">Uncharacterized protein</fullName>
    </submittedName>
</protein>
<accession>A0A8S5QEM4</accession>
<name>A0A8S5QEM4_9CAUD</name>
<organism evidence="1">
    <name type="scientific">Siphoviridae sp. ctr2f5</name>
    <dbReference type="NCBI Taxonomy" id="2825684"/>
    <lineage>
        <taxon>Viruses</taxon>
        <taxon>Duplodnaviria</taxon>
        <taxon>Heunggongvirae</taxon>
        <taxon>Uroviricota</taxon>
        <taxon>Caudoviricetes</taxon>
    </lineage>
</organism>